<reference evidence="1 2" key="1">
    <citation type="submission" date="2018-04" db="EMBL/GenBank/DDBJ databases">
        <title>Genomic Encyclopedia of Archaeal and Bacterial Type Strains, Phase II (KMG-II): from individual species to whole genera.</title>
        <authorList>
            <person name="Goeker M."/>
        </authorList>
    </citation>
    <scope>NUCLEOTIDE SEQUENCE [LARGE SCALE GENOMIC DNA]</scope>
    <source>
        <strain evidence="1 2">DSM 25731</strain>
    </source>
</reference>
<accession>A0A2T6C6R7</accession>
<name>A0A2T6C6R7_9FLAO</name>
<gene>
    <name evidence="1" type="ORF">C8N46_101631</name>
</gene>
<dbReference type="EMBL" id="QBKT01000001">
    <property type="protein sequence ID" value="PTX64021.1"/>
    <property type="molecule type" value="Genomic_DNA"/>
</dbReference>
<dbReference type="OrthoDB" id="7067605at2"/>
<evidence type="ECO:0000313" key="1">
    <source>
        <dbReference type="EMBL" id="PTX64021.1"/>
    </source>
</evidence>
<proteinExistence type="predicted"/>
<dbReference type="RefSeq" id="WP_108113370.1">
    <property type="nucleotide sequence ID" value="NZ_QBKT01000001.1"/>
</dbReference>
<dbReference type="AlphaFoldDB" id="A0A2T6C6R7"/>
<dbReference type="Proteomes" id="UP000244090">
    <property type="component" value="Unassembled WGS sequence"/>
</dbReference>
<comment type="caution">
    <text evidence="1">The sequence shown here is derived from an EMBL/GenBank/DDBJ whole genome shotgun (WGS) entry which is preliminary data.</text>
</comment>
<protein>
    <submittedName>
        <fullName evidence="1">Uncharacterized protein</fullName>
    </submittedName>
</protein>
<organism evidence="1 2">
    <name type="scientific">Kordia periserrulae</name>
    <dbReference type="NCBI Taxonomy" id="701523"/>
    <lineage>
        <taxon>Bacteria</taxon>
        <taxon>Pseudomonadati</taxon>
        <taxon>Bacteroidota</taxon>
        <taxon>Flavobacteriia</taxon>
        <taxon>Flavobacteriales</taxon>
        <taxon>Flavobacteriaceae</taxon>
        <taxon>Kordia</taxon>
    </lineage>
</organism>
<evidence type="ECO:0000313" key="2">
    <source>
        <dbReference type="Proteomes" id="UP000244090"/>
    </source>
</evidence>
<keyword evidence="2" id="KW-1185">Reference proteome</keyword>
<sequence length="246" mass="27419">MITLKDYIGKIYKEVTNAKVQSDIETLAIAQEYVENPMLKHFAVPNIRIKDMQLTIPVAVDTTQTVARSYTESEVQKVYEDAFTKVTTDSLADRADEHNAYLQSIQPELATKAQVEATATVSRLQQAEATAAPEGESADGTTSAEYANALNISANKFVDVSFGFLTDLNIEEPVFRTAMVQEIEQNLQPRTPEIQDLPVIVETQRLEAINDPTNLISIKINITDDAMEWTTDVDENGNTVQRLDYL</sequence>